<comment type="caution">
    <text evidence="3">The sequence shown here is derived from an EMBL/GenBank/DDBJ whole genome shotgun (WGS) entry which is preliminary data.</text>
</comment>
<dbReference type="Proteomes" id="UP000306102">
    <property type="component" value="Unassembled WGS sequence"/>
</dbReference>
<dbReference type="EMBL" id="SDRB02012836">
    <property type="protein sequence ID" value="THF96565.1"/>
    <property type="molecule type" value="Genomic_DNA"/>
</dbReference>
<dbReference type="AlphaFoldDB" id="A0A4S4D5M0"/>
<evidence type="ECO:0000313" key="3">
    <source>
        <dbReference type="EMBL" id="THF96565.1"/>
    </source>
</evidence>
<name>A0A4S4D5M0_CAMSN</name>
<protein>
    <submittedName>
        <fullName evidence="3">Uncharacterized protein</fullName>
    </submittedName>
</protein>
<reference evidence="3 4" key="1">
    <citation type="journal article" date="2018" name="Proc. Natl. Acad. Sci. U.S.A.">
        <title>Draft genome sequence of Camellia sinensis var. sinensis provides insights into the evolution of the tea genome and tea quality.</title>
        <authorList>
            <person name="Wei C."/>
            <person name="Yang H."/>
            <person name="Wang S."/>
            <person name="Zhao J."/>
            <person name="Liu C."/>
            <person name="Gao L."/>
            <person name="Xia E."/>
            <person name="Lu Y."/>
            <person name="Tai Y."/>
            <person name="She G."/>
            <person name="Sun J."/>
            <person name="Cao H."/>
            <person name="Tong W."/>
            <person name="Gao Q."/>
            <person name="Li Y."/>
            <person name="Deng W."/>
            <person name="Jiang X."/>
            <person name="Wang W."/>
            <person name="Chen Q."/>
            <person name="Zhang S."/>
            <person name="Li H."/>
            <person name="Wu J."/>
            <person name="Wang P."/>
            <person name="Li P."/>
            <person name="Shi C."/>
            <person name="Zheng F."/>
            <person name="Jian J."/>
            <person name="Huang B."/>
            <person name="Shan D."/>
            <person name="Shi M."/>
            <person name="Fang C."/>
            <person name="Yue Y."/>
            <person name="Li F."/>
            <person name="Li D."/>
            <person name="Wei S."/>
            <person name="Han B."/>
            <person name="Jiang C."/>
            <person name="Yin Y."/>
            <person name="Xia T."/>
            <person name="Zhang Z."/>
            <person name="Bennetzen J.L."/>
            <person name="Zhao S."/>
            <person name="Wan X."/>
        </authorList>
    </citation>
    <scope>NUCLEOTIDE SEQUENCE [LARGE SCALE GENOMIC DNA]</scope>
    <source>
        <strain evidence="4">cv. Shuchazao</strain>
        <tissue evidence="3">Leaf</tissue>
    </source>
</reference>
<keyword evidence="4" id="KW-1185">Reference proteome</keyword>
<proteinExistence type="predicted"/>
<gene>
    <name evidence="3" type="ORF">TEA_014875</name>
</gene>
<evidence type="ECO:0000313" key="4">
    <source>
        <dbReference type="Proteomes" id="UP000306102"/>
    </source>
</evidence>
<feature type="compositionally biased region" description="Basic and acidic residues" evidence="1">
    <location>
        <begin position="189"/>
        <end position="211"/>
    </location>
</feature>
<evidence type="ECO:0000256" key="2">
    <source>
        <dbReference type="SAM" id="SignalP"/>
    </source>
</evidence>
<accession>A0A4S4D5M0</accession>
<sequence>MSLGSLHFCAIFGLSVCAQAARVATGSAQAAHEPNLGKTIMCTRAAQVSAQVEPNRLSSWTGRTCGQAEEKTLFSLIGTPVSGTHSQPCLNPFGNEMMLRNSLKEVNFSRIRLYRKQIVYVSDSGRYVSGIGRYGREIHSRRYTGPSPDLDLSHKSMSQRPLCWKSRSFGYFAVGVRLKRDIAPASRRSRPETPRFHWKFNNRDNEQKSPL</sequence>
<organism evidence="3 4">
    <name type="scientific">Camellia sinensis var. sinensis</name>
    <name type="common">China tea</name>
    <dbReference type="NCBI Taxonomy" id="542762"/>
    <lineage>
        <taxon>Eukaryota</taxon>
        <taxon>Viridiplantae</taxon>
        <taxon>Streptophyta</taxon>
        <taxon>Embryophyta</taxon>
        <taxon>Tracheophyta</taxon>
        <taxon>Spermatophyta</taxon>
        <taxon>Magnoliopsida</taxon>
        <taxon>eudicotyledons</taxon>
        <taxon>Gunneridae</taxon>
        <taxon>Pentapetalae</taxon>
        <taxon>asterids</taxon>
        <taxon>Ericales</taxon>
        <taxon>Theaceae</taxon>
        <taxon>Camellia</taxon>
    </lineage>
</organism>
<evidence type="ECO:0000256" key="1">
    <source>
        <dbReference type="SAM" id="MobiDB-lite"/>
    </source>
</evidence>
<keyword evidence="2" id="KW-0732">Signal</keyword>
<feature type="region of interest" description="Disordered" evidence="1">
    <location>
        <begin position="184"/>
        <end position="211"/>
    </location>
</feature>
<feature type="chain" id="PRO_5020493804" evidence="2">
    <location>
        <begin position="21"/>
        <end position="211"/>
    </location>
</feature>
<feature type="signal peptide" evidence="2">
    <location>
        <begin position="1"/>
        <end position="20"/>
    </location>
</feature>